<dbReference type="InterPro" id="IPR049704">
    <property type="entry name" value="Aminotrans_3_PPA_site"/>
</dbReference>
<sequence>MNVMPNSAAARDIAYYIHPQTNLRRHQEVGPMVVNKGDGIYVEDEAGNRYLECVAGLWCAALGFSANERIARVAYDQMRKMGYYHTYRHTAHESSIDLAEKLIQLAPVPMSKVLFQCSGSEANDTAIKLAWYYQAAKGRPDKVKIIGRDRGYHGSTIAAVSVSGKPDMHADFALPLPMMRHTEYPHYYRRHENGESEEAFATRMADALEALILAEGPETVAAFFAEPVMAAGGAIIPPETYFDKVQTVLKKYDVLFVADEVVCGFGRTGNWWGSQTFNLQPDMITCAKALSAAYQPISAVMINEDIHQAMLTQSDKLGAFAHGYTHAGHPVTTAVALEVIKVYEEMDVVTRAREVGGYMIKCLQSFSGHPLVGDVRGIGILAGMELMADKENRTPFEPGIAGPTMDRIGRKNGLILRVIGDRLAFAPPLIMTEENVDDMAERLGRTL</sequence>
<accession>A0A382B1P9</accession>
<dbReference type="InterPro" id="IPR015424">
    <property type="entry name" value="PyrdxlP-dep_Trfase"/>
</dbReference>
<dbReference type="EMBL" id="UINC01027808">
    <property type="protein sequence ID" value="SVB07695.1"/>
    <property type="molecule type" value="Genomic_DNA"/>
</dbReference>
<dbReference type="InterPro" id="IPR015422">
    <property type="entry name" value="PyrdxlP-dep_Trfase_small"/>
</dbReference>
<organism evidence="6">
    <name type="scientific">marine metagenome</name>
    <dbReference type="NCBI Taxonomy" id="408172"/>
    <lineage>
        <taxon>unclassified sequences</taxon>
        <taxon>metagenomes</taxon>
        <taxon>ecological metagenomes</taxon>
    </lineage>
</organism>
<protein>
    <recommendedName>
        <fullName evidence="7">Aspartate aminotransferase family protein</fullName>
    </recommendedName>
</protein>
<reference evidence="6" key="1">
    <citation type="submission" date="2018-05" db="EMBL/GenBank/DDBJ databases">
        <authorList>
            <person name="Lanie J.A."/>
            <person name="Ng W.-L."/>
            <person name="Kazmierczak K.M."/>
            <person name="Andrzejewski T.M."/>
            <person name="Davidsen T.M."/>
            <person name="Wayne K.J."/>
            <person name="Tettelin H."/>
            <person name="Glass J.I."/>
            <person name="Rusch D."/>
            <person name="Podicherti R."/>
            <person name="Tsui H.-C.T."/>
            <person name="Winkler M.E."/>
        </authorList>
    </citation>
    <scope>NUCLEOTIDE SEQUENCE</scope>
</reference>
<dbReference type="Gene3D" id="3.40.640.10">
    <property type="entry name" value="Type I PLP-dependent aspartate aminotransferase-like (Major domain)"/>
    <property type="match status" value="1"/>
</dbReference>
<comment type="similarity">
    <text evidence="2">Belongs to the class-III pyridoxal-phosphate-dependent aminotransferase family.</text>
</comment>
<dbReference type="GO" id="GO:0009448">
    <property type="term" value="P:gamma-aminobutyric acid metabolic process"/>
    <property type="evidence" value="ECO:0007669"/>
    <property type="project" value="TreeGrafter"/>
</dbReference>
<dbReference type="PANTHER" id="PTHR42684:SF3">
    <property type="entry name" value="ADENOSYLMETHIONINE-8-AMINO-7-OXONONANOATE AMINOTRANSFERASE"/>
    <property type="match status" value="1"/>
</dbReference>
<dbReference type="InterPro" id="IPR015421">
    <property type="entry name" value="PyrdxlP-dep_Trfase_major"/>
</dbReference>
<dbReference type="GO" id="GO:0004015">
    <property type="term" value="F:adenosylmethionine-8-amino-7-oxononanoate transaminase activity"/>
    <property type="evidence" value="ECO:0007669"/>
    <property type="project" value="TreeGrafter"/>
</dbReference>
<dbReference type="Gene3D" id="3.90.1150.10">
    <property type="entry name" value="Aspartate Aminotransferase, domain 1"/>
    <property type="match status" value="1"/>
</dbReference>
<dbReference type="GO" id="GO:0030170">
    <property type="term" value="F:pyridoxal phosphate binding"/>
    <property type="evidence" value="ECO:0007669"/>
    <property type="project" value="InterPro"/>
</dbReference>
<dbReference type="GO" id="GO:0005739">
    <property type="term" value="C:mitochondrion"/>
    <property type="evidence" value="ECO:0007669"/>
    <property type="project" value="UniProtKB-SubCell"/>
</dbReference>
<dbReference type="FunFam" id="3.40.640.10:FF:000014">
    <property type="entry name" value="Adenosylmethionine-8-amino-7-oxononanoate aminotransferase, probable"/>
    <property type="match status" value="1"/>
</dbReference>
<proteinExistence type="inferred from homology"/>
<evidence type="ECO:0000313" key="6">
    <source>
        <dbReference type="EMBL" id="SVB07695.1"/>
    </source>
</evidence>
<comment type="subcellular location">
    <subcellularLocation>
        <location evidence="1">Mitochondrion</location>
    </subcellularLocation>
</comment>
<dbReference type="InterPro" id="IPR005814">
    <property type="entry name" value="Aminotrans_3"/>
</dbReference>
<dbReference type="PROSITE" id="PS00600">
    <property type="entry name" value="AA_TRANSFER_CLASS_3"/>
    <property type="match status" value="1"/>
</dbReference>
<feature type="non-terminal residue" evidence="6">
    <location>
        <position position="447"/>
    </location>
</feature>
<name>A0A382B1P9_9ZZZZ</name>
<gene>
    <name evidence="6" type="ORF">METZ01_LOCUS160549</name>
</gene>
<evidence type="ECO:0000256" key="3">
    <source>
        <dbReference type="ARBA" id="ARBA00022576"/>
    </source>
</evidence>
<dbReference type="SUPFAM" id="SSF53383">
    <property type="entry name" value="PLP-dependent transferases"/>
    <property type="match status" value="1"/>
</dbReference>
<dbReference type="Pfam" id="PF00202">
    <property type="entry name" value="Aminotran_3"/>
    <property type="match status" value="1"/>
</dbReference>
<keyword evidence="4" id="KW-0808">Transferase</keyword>
<dbReference type="CDD" id="cd00610">
    <property type="entry name" value="OAT_like"/>
    <property type="match status" value="1"/>
</dbReference>
<dbReference type="PANTHER" id="PTHR42684">
    <property type="entry name" value="ADENOSYLMETHIONINE-8-AMINO-7-OXONONANOATE AMINOTRANSFERASE"/>
    <property type="match status" value="1"/>
</dbReference>
<keyword evidence="5" id="KW-0663">Pyridoxal phosphate</keyword>
<dbReference type="NCBIfam" id="NF004767">
    <property type="entry name" value="PRK06105.1"/>
    <property type="match status" value="1"/>
</dbReference>
<evidence type="ECO:0008006" key="7">
    <source>
        <dbReference type="Google" id="ProtNLM"/>
    </source>
</evidence>
<evidence type="ECO:0000256" key="2">
    <source>
        <dbReference type="ARBA" id="ARBA00008954"/>
    </source>
</evidence>
<dbReference type="AlphaFoldDB" id="A0A382B1P9"/>
<evidence type="ECO:0000256" key="4">
    <source>
        <dbReference type="ARBA" id="ARBA00022679"/>
    </source>
</evidence>
<dbReference type="GO" id="GO:0009102">
    <property type="term" value="P:biotin biosynthetic process"/>
    <property type="evidence" value="ECO:0007669"/>
    <property type="project" value="TreeGrafter"/>
</dbReference>
<keyword evidence="3" id="KW-0032">Aminotransferase</keyword>
<evidence type="ECO:0000256" key="1">
    <source>
        <dbReference type="ARBA" id="ARBA00004173"/>
    </source>
</evidence>
<dbReference type="PIRSF" id="PIRSF000521">
    <property type="entry name" value="Transaminase_4ab_Lys_Orn"/>
    <property type="match status" value="1"/>
</dbReference>
<evidence type="ECO:0000256" key="5">
    <source>
        <dbReference type="ARBA" id="ARBA00022898"/>
    </source>
</evidence>